<keyword evidence="6" id="KW-0472">Membrane</keyword>
<gene>
    <name evidence="8" type="primary">ccmA</name>
    <name evidence="8" type="ORF">PQ455_15440</name>
</gene>
<evidence type="ECO:0000259" key="7">
    <source>
        <dbReference type="PROSITE" id="PS50893"/>
    </source>
</evidence>
<dbReference type="InterPro" id="IPR003593">
    <property type="entry name" value="AAA+_ATPase"/>
</dbReference>
<reference evidence="8 9" key="1">
    <citation type="submission" date="2023-02" db="EMBL/GenBank/DDBJ databases">
        <title>Genome sequence of Sphingomonas naphthae.</title>
        <authorList>
            <person name="Kim S."/>
            <person name="Heo J."/>
            <person name="Kwon S.-W."/>
        </authorList>
    </citation>
    <scope>NUCLEOTIDE SEQUENCE [LARGE SCALE GENOMIC DNA]</scope>
    <source>
        <strain evidence="8 9">KACC 18716</strain>
    </source>
</reference>
<organism evidence="8 9">
    <name type="scientific">Sphingomonas naphthae</name>
    <dbReference type="NCBI Taxonomy" id="1813468"/>
    <lineage>
        <taxon>Bacteria</taxon>
        <taxon>Pseudomonadati</taxon>
        <taxon>Pseudomonadota</taxon>
        <taxon>Alphaproteobacteria</taxon>
        <taxon>Sphingomonadales</taxon>
        <taxon>Sphingomonadaceae</taxon>
        <taxon>Sphingomonas</taxon>
    </lineage>
</organism>
<dbReference type="NCBIfam" id="TIGR01189">
    <property type="entry name" value="ccmA"/>
    <property type="match status" value="1"/>
</dbReference>
<dbReference type="GO" id="GO:0005524">
    <property type="term" value="F:ATP binding"/>
    <property type="evidence" value="ECO:0007669"/>
    <property type="project" value="UniProtKB-KW"/>
</dbReference>
<dbReference type="RefSeq" id="WP_273686987.1">
    <property type="nucleotide sequence ID" value="NZ_CP117411.1"/>
</dbReference>
<dbReference type="SMART" id="SM00382">
    <property type="entry name" value="AAA"/>
    <property type="match status" value="1"/>
</dbReference>
<evidence type="ECO:0000256" key="2">
    <source>
        <dbReference type="ARBA" id="ARBA00022741"/>
    </source>
</evidence>
<keyword evidence="9" id="KW-1185">Reference proteome</keyword>
<dbReference type="PANTHER" id="PTHR43499">
    <property type="entry name" value="ABC TRANSPORTER I FAMILY MEMBER 1"/>
    <property type="match status" value="1"/>
</dbReference>
<dbReference type="Pfam" id="PF00005">
    <property type="entry name" value="ABC_tran"/>
    <property type="match status" value="1"/>
</dbReference>
<dbReference type="Proteomes" id="UP001220395">
    <property type="component" value="Chromosome"/>
</dbReference>
<dbReference type="InterPro" id="IPR003439">
    <property type="entry name" value="ABC_transporter-like_ATP-bd"/>
</dbReference>
<evidence type="ECO:0000256" key="1">
    <source>
        <dbReference type="ARBA" id="ARBA00022448"/>
    </source>
</evidence>
<keyword evidence="4 8" id="KW-0067">ATP-binding</keyword>
<keyword evidence="2" id="KW-0547">Nucleotide-binding</keyword>
<keyword evidence="3" id="KW-0201">Cytochrome c-type biogenesis</keyword>
<dbReference type="PROSITE" id="PS50893">
    <property type="entry name" value="ABC_TRANSPORTER_2"/>
    <property type="match status" value="1"/>
</dbReference>
<keyword evidence="5" id="KW-1278">Translocase</keyword>
<protein>
    <submittedName>
        <fullName evidence="8">Heme ABC exporter ATP-binding protein CcmA</fullName>
    </submittedName>
</protein>
<evidence type="ECO:0000313" key="9">
    <source>
        <dbReference type="Proteomes" id="UP001220395"/>
    </source>
</evidence>
<dbReference type="SUPFAM" id="SSF52540">
    <property type="entry name" value="P-loop containing nucleoside triphosphate hydrolases"/>
    <property type="match status" value="1"/>
</dbReference>
<dbReference type="InterPro" id="IPR005895">
    <property type="entry name" value="ABC_transptr_haem_export_CcmA"/>
</dbReference>
<dbReference type="Gene3D" id="3.40.50.300">
    <property type="entry name" value="P-loop containing nucleotide triphosphate hydrolases"/>
    <property type="match status" value="1"/>
</dbReference>
<dbReference type="PANTHER" id="PTHR43499:SF1">
    <property type="entry name" value="ABC TRANSPORTER I FAMILY MEMBER 1"/>
    <property type="match status" value="1"/>
</dbReference>
<feature type="domain" description="ABC transporter" evidence="7">
    <location>
        <begin position="6"/>
        <end position="189"/>
    </location>
</feature>
<evidence type="ECO:0000256" key="3">
    <source>
        <dbReference type="ARBA" id="ARBA00022748"/>
    </source>
</evidence>
<accession>A0ABY7TJC3</accession>
<sequence>MIGGSLALSGVACLRGHRLLFEGLDLALAPGEAALVTGPNGRGKSSLLRIIAGLLRPAAGYVAVEGRVALAAEAAGLDERLPLARALGFWAGIDGAGADSVAAACVAMGIGPLAVVPVRLFSTGQRKRAVLARTIASGAGVWLLDEPGNGLDGEGLALLGAAVAAHRAGGGVVVAASHQPLDLPGATVLAL</sequence>
<evidence type="ECO:0000256" key="4">
    <source>
        <dbReference type="ARBA" id="ARBA00022840"/>
    </source>
</evidence>
<dbReference type="EMBL" id="CP117411">
    <property type="protein sequence ID" value="WCT73013.1"/>
    <property type="molecule type" value="Genomic_DNA"/>
</dbReference>
<dbReference type="InterPro" id="IPR027417">
    <property type="entry name" value="P-loop_NTPase"/>
</dbReference>
<evidence type="ECO:0000256" key="5">
    <source>
        <dbReference type="ARBA" id="ARBA00022967"/>
    </source>
</evidence>
<evidence type="ECO:0000313" key="8">
    <source>
        <dbReference type="EMBL" id="WCT73013.1"/>
    </source>
</evidence>
<keyword evidence="1" id="KW-0813">Transport</keyword>
<name>A0ABY7TJC3_9SPHN</name>
<proteinExistence type="predicted"/>
<evidence type="ECO:0000256" key="6">
    <source>
        <dbReference type="ARBA" id="ARBA00023136"/>
    </source>
</evidence>